<comment type="caution">
    <text evidence="2">The sequence shown here is derived from an EMBL/GenBank/DDBJ whole genome shotgun (WGS) entry which is preliminary data.</text>
</comment>
<evidence type="ECO:0000259" key="1">
    <source>
        <dbReference type="Pfam" id="PF02470"/>
    </source>
</evidence>
<dbReference type="PANTHER" id="PTHR36698">
    <property type="entry name" value="BLL5892 PROTEIN"/>
    <property type="match status" value="1"/>
</dbReference>
<organism evidence="2 3">
    <name type="scientific">Rhodovarius crocodyli</name>
    <dbReference type="NCBI Taxonomy" id="1979269"/>
    <lineage>
        <taxon>Bacteria</taxon>
        <taxon>Pseudomonadati</taxon>
        <taxon>Pseudomonadota</taxon>
        <taxon>Alphaproteobacteria</taxon>
        <taxon>Acetobacterales</taxon>
        <taxon>Roseomonadaceae</taxon>
        <taxon>Rhodovarius</taxon>
    </lineage>
</organism>
<dbReference type="AlphaFoldDB" id="A0A437MIZ0"/>
<proteinExistence type="predicted"/>
<gene>
    <name evidence="2" type="ORF">EOD42_07375</name>
</gene>
<reference evidence="2 3" key="1">
    <citation type="submission" date="2019-01" db="EMBL/GenBank/DDBJ databases">
        <authorList>
            <person name="Chen W.-M."/>
        </authorList>
    </citation>
    <scope>NUCLEOTIDE SEQUENCE [LARGE SCALE GENOMIC DNA]</scope>
    <source>
        <strain evidence="2 3">CCP-6</strain>
    </source>
</reference>
<dbReference type="RefSeq" id="WP_127786862.1">
    <property type="nucleotide sequence ID" value="NZ_SACL01000002.1"/>
</dbReference>
<dbReference type="Pfam" id="PF02470">
    <property type="entry name" value="MlaD"/>
    <property type="match status" value="1"/>
</dbReference>
<dbReference type="PANTHER" id="PTHR36698:SF3">
    <property type="entry name" value="ABC-TYPE TRANSPORT AUXILIARY LIPOPROTEIN COMPONENT DOMAIN-CONTAINING PROTEIN"/>
    <property type="match status" value="1"/>
</dbReference>
<dbReference type="EMBL" id="SACL01000002">
    <property type="protein sequence ID" value="RVT97634.1"/>
    <property type="molecule type" value="Genomic_DNA"/>
</dbReference>
<dbReference type="InterPro" id="IPR003399">
    <property type="entry name" value="Mce/MlaD"/>
</dbReference>
<sequence length="337" mass="36202">MRRSAYSVGILVLTAVALGLGFLFFLTADAFRARGGEMYETYFRESVQGLDVGSTVRFRGVQVGRVTQIGLVAATYRSAERQNEGAAFRLVLVRFSLNRDQLGAELSIERSIANGLRARLSSQGITGVSYIELDFVDAHRYPVRAIPWEAEYPVIPSMPSTTAQVQSAAEALMTRLEQIDLNGMLTNLSGLVTDLRTQLAPTGTGGQVLTELAVLARSLRQSAEAADLPALANELRSTVAAAHAVMESPELRQALREGSAAMTALRQASQRLPNTVGQLETALRGARGATLDTQAELVPLLRDLRAVTGNLRDVTEMLRRSPSQTLLGAPPPAGGGR</sequence>
<evidence type="ECO:0000313" key="2">
    <source>
        <dbReference type="EMBL" id="RVT97634.1"/>
    </source>
</evidence>
<keyword evidence="3" id="KW-1185">Reference proteome</keyword>
<feature type="domain" description="Mce/MlaD" evidence="1">
    <location>
        <begin position="39"/>
        <end position="135"/>
    </location>
</feature>
<dbReference type="Proteomes" id="UP000282957">
    <property type="component" value="Unassembled WGS sequence"/>
</dbReference>
<evidence type="ECO:0000313" key="3">
    <source>
        <dbReference type="Proteomes" id="UP000282957"/>
    </source>
</evidence>
<accession>A0A437MIZ0</accession>
<dbReference type="OrthoDB" id="9808689at2"/>
<name>A0A437MIZ0_9PROT</name>
<protein>
    <submittedName>
        <fullName evidence="2">MCE family protein</fullName>
    </submittedName>
</protein>